<dbReference type="RefSeq" id="WP_212990893.1">
    <property type="nucleotide sequence ID" value="NZ_BAABEA010000028.1"/>
</dbReference>
<reference evidence="1" key="1">
    <citation type="submission" date="2021-03" db="EMBL/GenBank/DDBJ databases">
        <title>Whole genome shotgun sequence of Actinoplanes auranticolor NBRC 12245.</title>
        <authorList>
            <person name="Komaki H."/>
            <person name="Tamura T."/>
        </authorList>
    </citation>
    <scope>NUCLEOTIDE SEQUENCE</scope>
    <source>
        <strain evidence="1">NBRC 12245</strain>
    </source>
</reference>
<dbReference type="AlphaFoldDB" id="A0A919SI36"/>
<sequence>MAERVEHHFNRRYGLNRRDVFLIRTETGWQVLGREGGAEGREVTHYFDDEADARRMLERMLAAVPLELSG</sequence>
<proteinExistence type="predicted"/>
<dbReference type="Proteomes" id="UP000681340">
    <property type="component" value="Unassembled WGS sequence"/>
</dbReference>
<keyword evidence="2" id="KW-1185">Reference proteome</keyword>
<dbReference type="EMBL" id="BOQL01000039">
    <property type="protein sequence ID" value="GIM72104.1"/>
    <property type="molecule type" value="Genomic_DNA"/>
</dbReference>
<comment type="caution">
    <text evidence="1">The sequence shown here is derived from an EMBL/GenBank/DDBJ whole genome shotgun (WGS) entry which is preliminary data.</text>
</comment>
<evidence type="ECO:0000313" key="2">
    <source>
        <dbReference type="Proteomes" id="UP000681340"/>
    </source>
</evidence>
<accession>A0A919SI36</accession>
<name>A0A919SI36_9ACTN</name>
<organism evidence="1 2">
    <name type="scientific">Actinoplanes auranticolor</name>
    <dbReference type="NCBI Taxonomy" id="47988"/>
    <lineage>
        <taxon>Bacteria</taxon>
        <taxon>Bacillati</taxon>
        <taxon>Actinomycetota</taxon>
        <taxon>Actinomycetes</taxon>
        <taxon>Micromonosporales</taxon>
        <taxon>Micromonosporaceae</taxon>
        <taxon>Actinoplanes</taxon>
    </lineage>
</organism>
<protein>
    <submittedName>
        <fullName evidence="1">Uncharacterized protein</fullName>
    </submittedName>
</protein>
<evidence type="ECO:0000313" key="1">
    <source>
        <dbReference type="EMBL" id="GIM72104.1"/>
    </source>
</evidence>
<gene>
    <name evidence="1" type="ORF">Aau02nite_49230</name>
</gene>